<evidence type="ECO:0000256" key="1">
    <source>
        <dbReference type="SAM" id="MobiDB-lite"/>
    </source>
</evidence>
<evidence type="ECO:0000313" key="2">
    <source>
        <dbReference type="EMBL" id="KAL2916866.1"/>
    </source>
</evidence>
<dbReference type="PANTHER" id="PTHR33887:SF5">
    <property type="entry name" value="PB1 DOMAIN-CONTAINING PROTEIN"/>
    <property type="match status" value="1"/>
</dbReference>
<name>A0ABR4NBI5_9FUNG</name>
<dbReference type="Proteomes" id="UP001527925">
    <property type="component" value="Unassembled WGS sequence"/>
</dbReference>
<dbReference type="Pfam" id="PF15874">
    <property type="entry name" value="Il2rg"/>
    <property type="match status" value="1"/>
</dbReference>
<dbReference type="InterPro" id="IPR039471">
    <property type="entry name" value="CXorf65-like"/>
</dbReference>
<feature type="compositionally biased region" description="Basic and acidic residues" evidence="1">
    <location>
        <begin position="150"/>
        <end position="161"/>
    </location>
</feature>
<accession>A0ABR4NBI5</accession>
<dbReference type="EMBL" id="JADGIZ020000014">
    <property type="protein sequence ID" value="KAL2916866.1"/>
    <property type="molecule type" value="Genomic_DNA"/>
</dbReference>
<reference evidence="2 3" key="1">
    <citation type="submission" date="2023-09" db="EMBL/GenBank/DDBJ databases">
        <title>Pangenome analysis of Batrachochytrium dendrobatidis and related Chytrids.</title>
        <authorList>
            <person name="Yacoub M.N."/>
            <person name="Stajich J.E."/>
            <person name="James T.Y."/>
        </authorList>
    </citation>
    <scope>NUCLEOTIDE SEQUENCE [LARGE SCALE GENOMIC DNA]</scope>
    <source>
        <strain evidence="2 3">JEL0888</strain>
    </source>
</reference>
<gene>
    <name evidence="2" type="ORF">HK105_203645</name>
</gene>
<sequence length="231" mass="24480">MAFVVVKFGANDEKLVNPNCLCAVLLNYVKKSCGFNELPENVDLASESGEVMDLVSKPREYARKFLEPRNSYILVKVLGDDSDDSSPTYLPLLDQVGEKIKFAVTNPTFRMRTKGKASVKSEPPKVEKVEDPQQALLAKANKTVQPAKPVKNDKPELKAPDKPGATPSAAPAQAEETPVPKRAAAFGTPFATPAPAADKRAGPGIGSSVKASPTAAGLPPMGAGVSLKIKK</sequence>
<evidence type="ECO:0000313" key="3">
    <source>
        <dbReference type="Proteomes" id="UP001527925"/>
    </source>
</evidence>
<feature type="compositionally biased region" description="Low complexity" evidence="1">
    <location>
        <begin position="183"/>
        <end position="196"/>
    </location>
</feature>
<dbReference type="PANTHER" id="PTHR33887">
    <property type="entry name" value="PB1 DOMAIN-CONTAINING PROTEIN"/>
    <property type="match status" value="1"/>
</dbReference>
<proteinExistence type="predicted"/>
<keyword evidence="3" id="KW-1185">Reference proteome</keyword>
<organism evidence="2 3">
    <name type="scientific">Polyrhizophydium stewartii</name>
    <dbReference type="NCBI Taxonomy" id="2732419"/>
    <lineage>
        <taxon>Eukaryota</taxon>
        <taxon>Fungi</taxon>
        <taxon>Fungi incertae sedis</taxon>
        <taxon>Chytridiomycota</taxon>
        <taxon>Chytridiomycota incertae sedis</taxon>
        <taxon>Chytridiomycetes</taxon>
        <taxon>Rhizophydiales</taxon>
        <taxon>Rhizophydiales incertae sedis</taxon>
        <taxon>Polyrhizophydium</taxon>
    </lineage>
</organism>
<comment type="caution">
    <text evidence="2">The sequence shown here is derived from an EMBL/GenBank/DDBJ whole genome shotgun (WGS) entry which is preliminary data.</text>
</comment>
<protein>
    <submittedName>
        <fullName evidence="2">Uncharacterized protein</fullName>
    </submittedName>
</protein>
<feature type="region of interest" description="Disordered" evidence="1">
    <location>
        <begin position="139"/>
        <end position="231"/>
    </location>
</feature>